<keyword evidence="4" id="KW-1185">Reference proteome</keyword>
<dbReference type="RefSeq" id="WP_174581727.1">
    <property type="nucleotide sequence ID" value="NZ_CAJNOB010000001.1"/>
</dbReference>
<comment type="caution">
    <text evidence="3">The sequence shown here is derived from an EMBL/GenBank/DDBJ whole genome shotgun (WGS) entry which is preliminary data.</text>
</comment>
<dbReference type="SUPFAM" id="SSF54862">
    <property type="entry name" value="4Fe-4S ferredoxins"/>
    <property type="match status" value="1"/>
</dbReference>
<feature type="domain" description="4Fe-4S ferredoxin-type" evidence="2">
    <location>
        <begin position="889"/>
        <end position="918"/>
    </location>
</feature>
<organism evidence="3 4">
    <name type="scientific">Candidatus Methylacidithermus pantelleriae</name>
    <dbReference type="NCBI Taxonomy" id="2744239"/>
    <lineage>
        <taxon>Bacteria</taxon>
        <taxon>Pseudomonadati</taxon>
        <taxon>Verrucomicrobiota</taxon>
        <taxon>Methylacidiphilae</taxon>
        <taxon>Methylacidiphilales</taxon>
        <taxon>Methylacidiphilaceae</taxon>
        <taxon>Candidatus Methylacidithermus</taxon>
    </lineage>
</organism>
<feature type="region of interest" description="Disordered" evidence="1">
    <location>
        <begin position="763"/>
        <end position="786"/>
    </location>
</feature>
<dbReference type="Gene3D" id="3.30.2070.10">
    <property type="entry name" value="Formate dehydrogenase/DMSO reductase"/>
    <property type="match status" value="1"/>
</dbReference>
<dbReference type="PROSITE" id="PS51379">
    <property type="entry name" value="4FE4S_FER_2"/>
    <property type="match status" value="3"/>
</dbReference>
<dbReference type="CDD" id="cd02784">
    <property type="entry name" value="MopB_CT_PHLH"/>
    <property type="match status" value="1"/>
</dbReference>
<evidence type="ECO:0000313" key="3">
    <source>
        <dbReference type="EMBL" id="CAF0689613.1"/>
    </source>
</evidence>
<dbReference type="Pfam" id="PF13247">
    <property type="entry name" value="Fer4_11"/>
    <property type="match status" value="1"/>
</dbReference>
<protein>
    <submittedName>
        <fullName evidence="3">Molybdopterin-containing oxidoreductase family iron-sulfur binding subunit</fullName>
    </submittedName>
</protein>
<dbReference type="SUPFAM" id="SSF53706">
    <property type="entry name" value="Formate dehydrogenase/DMSO reductase, domains 1-3"/>
    <property type="match status" value="1"/>
</dbReference>
<dbReference type="InterPro" id="IPR017896">
    <property type="entry name" value="4Fe4S_Fe-S-bd"/>
</dbReference>
<dbReference type="AlphaFoldDB" id="A0A8J2BM96"/>
<evidence type="ECO:0000256" key="1">
    <source>
        <dbReference type="SAM" id="MobiDB-lite"/>
    </source>
</evidence>
<accession>A0A8J2BM96</accession>
<feature type="domain" description="4Fe-4S ferredoxin-type" evidence="2">
    <location>
        <begin position="802"/>
        <end position="832"/>
    </location>
</feature>
<evidence type="ECO:0000259" key="2">
    <source>
        <dbReference type="PROSITE" id="PS51379"/>
    </source>
</evidence>
<dbReference type="PROSITE" id="PS51318">
    <property type="entry name" value="TAT"/>
    <property type="match status" value="1"/>
</dbReference>
<name>A0A8J2BM96_9BACT</name>
<dbReference type="Gene3D" id="3.30.70.20">
    <property type="match status" value="2"/>
</dbReference>
<evidence type="ECO:0000313" key="4">
    <source>
        <dbReference type="Proteomes" id="UP000663859"/>
    </source>
</evidence>
<dbReference type="EMBL" id="CAJNOB010000001">
    <property type="protein sequence ID" value="CAF0689613.1"/>
    <property type="molecule type" value="Genomic_DNA"/>
</dbReference>
<proteinExistence type="predicted"/>
<dbReference type="Proteomes" id="UP000663859">
    <property type="component" value="Unassembled WGS sequence"/>
</dbReference>
<sequence length="1075" mass="119553">MDGQKEAWRNLGEFLLRRKGKKESLGEEFPSEYFLQEGEGISRREFLKLGGASLAGAGLALAGCRKAESYLVPYTASPEWVVPGNPLRYATSMPHRSGAIPLWVITYEGRPTHLEPNQLWSGKAKGLSAQIQASIYDLYDPDRSRVFLRDGRPISRKDFIAWVRELARKLQAAKGKGVALLLEPSPSPTLARLCQELVGRYPELLLATYQPISNEIRYRATECFYGARYALRPRWDWADVVVSIDCDFLNGSEEGPGAVTAFMANRRVRMGSDRMNRLYCVESRYTVTGATADHRLPLRVAEHPYFLAALVRELVARGKRELEPLANVLPGGKGIEAVPVRWIAAVAEDLLSAAHPLVWVGRSSPWTCQLLALAVNEAFQPASSLQLLPPVEPKFAGLQELAGAIEEGKIETLGIVGANPVYTAPAALEWKKLQTKVPETFHAGLYYDETAAVSRWHAPLAHYLEDWGDGFAADGTYVTQQPAILPLYRGVSVIEILAALLGDPQALEELPPSNPTFESLPTLPGQPSPVPLPAGLRLVEQTFAQKTGLQGWELAKAWRKCLHDGFWPQSTPDPVTVPGNWPKLVDALPKELAPRIPEGAWELVLYPCPKIDDGRYANNAWLQELPDSVTKITWDNAVLLSPATAEKLGIRQEEVDLREVDLWELEVEGKTLEAAVFIVPGHPDGSLSLALGYGRQSGGRIASQCGFNGYRLSGSDLLGPKIARLKATGRRYPISQTQHHWRMEGRALVREGTLSLFQKKPSFAREGGEETPEVSLYPHPFAPPEPEGPPYRARMTQGPHQWAMVVDLGSCVGCNACIVACQSENNVPVVGKDQVARYRAMHWIRVDRYFLGDPREPRMLFEPVLCQQCEEAPCEPVCPVNATVHSEDGLNVMVYNRCIGTRACANNCPYKVRRFNYFDYNKRDVIQKWHVGPFTLSNLYLGPFGALGTREPLPLQKNPRVTVRMRGVMEKCTFCIQRIEAAKIQALAQARDSAQVQVPTDSFQTACQAACPAEAIVFGNLADPKSRVNQWWSHPRSYTLLRELNTRPRVRYLARIRNPNPAMEKEEGMETESKG</sequence>
<dbReference type="CDD" id="cd10551">
    <property type="entry name" value="PsrB"/>
    <property type="match status" value="1"/>
</dbReference>
<reference evidence="3" key="1">
    <citation type="submission" date="2021-02" db="EMBL/GenBank/DDBJ databases">
        <authorList>
            <person name="Cremers G."/>
            <person name="Picone N."/>
        </authorList>
    </citation>
    <scope>NUCLEOTIDE SEQUENCE</scope>
    <source>
        <strain evidence="3">PQ17</strain>
    </source>
</reference>
<dbReference type="InterPro" id="IPR006311">
    <property type="entry name" value="TAT_signal"/>
</dbReference>
<dbReference type="PANTHER" id="PTHR42783:SF3">
    <property type="entry name" value="GLUTAMATE SYNTHASE [NADPH] SMALL CHAIN-RELATED"/>
    <property type="match status" value="1"/>
</dbReference>
<dbReference type="Gene3D" id="3.40.50.740">
    <property type="match status" value="1"/>
</dbReference>
<gene>
    <name evidence="3" type="ORF">MPNT_10280</name>
</gene>
<feature type="domain" description="4Fe-4S ferredoxin-type" evidence="2">
    <location>
        <begin position="857"/>
        <end position="888"/>
    </location>
</feature>
<dbReference type="PANTHER" id="PTHR42783">
    <property type="entry name" value="GLUTAMATE SYNTHASE [NADPH] SMALL CHAIN"/>
    <property type="match status" value="1"/>
</dbReference>